<evidence type="ECO:0000313" key="14">
    <source>
        <dbReference type="Proteomes" id="UP000251002"/>
    </source>
</evidence>
<comment type="caution">
    <text evidence="13">The sequence shown here is derived from an EMBL/GenBank/DDBJ whole genome shotgun (WGS) entry which is preliminary data.</text>
</comment>
<evidence type="ECO:0000256" key="4">
    <source>
        <dbReference type="ARBA" id="ARBA00022679"/>
    </source>
</evidence>
<keyword evidence="14" id="KW-1185">Reference proteome</keyword>
<dbReference type="Gene3D" id="3.40.50.300">
    <property type="entry name" value="P-loop containing nucleotide triphosphate hydrolases"/>
    <property type="match status" value="1"/>
</dbReference>
<feature type="binding site" evidence="11">
    <location>
        <begin position="12"/>
        <end position="19"/>
    </location>
    <ligand>
        <name>ATP</name>
        <dbReference type="ChEBI" id="CHEBI:30616"/>
    </ligand>
</feature>
<evidence type="ECO:0000256" key="10">
    <source>
        <dbReference type="ARBA" id="ARBA00057735"/>
    </source>
</evidence>
<dbReference type="InterPro" id="IPR027417">
    <property type="entry name" value="P-loop_NTPase"/>
</dbReference>
<organism evidence="13 14">
    <name type="scientific">Planococcus halotolerans</name>
    <dbReference type="NCBI Taxonomy" id="2233542"/>
    <lineage>
        <taxon>Bacteria</taxon>
        <taxon>Bacillati</taxon>
        <taxon>Bacillota</taxon>
        <taxon>Bacilli</taxon>
        <taxon>Bacillales</taxon>
        <taxon>Caryophanaceae</taxon>
        <taxon>Planococcus</taxon>
    </lineage>
</organism>
<dbReference type="InterPro" id="IPR018094">
    <property type="entry name" value="Thymidylate_kinase"/>
</dbReference>
<dbReference type="GO" id="GO:0006227">
    <property type="term" value="P:dUDP biosynthetic process"/>
    <property type="evidence" value="ECO:0007669"/>
    <property type="project" value="TreeGrafter"/>
</dbReference>
<dbReference type="NCBIfam" id="TIGR00041">
    <property type="entry name" value="DTMP_kinase"/>
    <property type="match status" value="1"/>
</dbReference>
<dbReference type="EMBL" id="QLZR01000012">
    <property type="protein sequence ID" value="RAZ72823.1"/>
    <property type="molecule type" value="Genomic_DNA"/>
</dbReference>
<sequence>MNKPGYFITIEGPEGAGKTTAIEQLMTQLQPLGIEAVLTREPGGIEIAEKIREVILNKNHTAMDGRTEALLYAAARRQHLVEKVLPALHQGKVVLCDRFIDSSLAYQGHARGLGIDEVLSINEFAIQDTWPDLTLLFDVSPEIGLQRIAANSGREQNRLDMEKLPFHQKVYEGYQEVSRRYPDRIVRIDAVKEPEEVVADALAAIIKGMESYTA</sequence>
<evidence type="ECO:0000256" key="2">
    <source>
        <dbReference type="ARBA" id="ARBA00012980"/>
    </source>
</evidence>
<evidence type="ECO:0000256" key="5">
    <source>
        <dbReference type="ARBA" id="ARBA00022727"/>
    </source>
</evidence>
<dbReference type="FunFam" id="3.40.50.300:FF:000225">
    <property type="entry name" value="Thymidylate kinase"/>
    <property type="match status" value="1"/>
</dbReference>
<dbReference type="PANTHER" id="PTHR10344">
    <property type="entry name" value="THYMIDYLATE KINASE"/>
    <property type="match status" value="1"/>
</dbReference>
<evidence type="ECO:0000256" key="3">
    <source>
        <dbReference type="ARBA" id="ARBA00017144"/>
    </source>
</evidence>
<evidence type="ECO:0000313" key="13">
    <source>
        <dbReference type="EMBL" id="RAZ72823.1"/>
    </source>
</evidence>
<dbReference type="RefSeq" id="WP_112225052.1">
    <property type="nucleotide sequence ID" value="NZ_CP196859.1"/>
</dbReference>
<evidence type="ECO:0000256" key="9">
    <source>
        <dbReference type="ARBA" id="ARBA00048743"/>
    </source>
</evidence>
<evidence type="ECO:0000256" key="7">
    <source>
        <dbReference type="ARBA" id="ARBA00022777"/>
    </source>
</evidence>
<evidence type="ECO:0000256" key="1">
    <source>
        <dbReference type="ARBA" id="ARBA00009776"/>
    </source>
</evidence>
<evidence type="ECO:0000256" key="11">
    <source>
        <dbReference type="HAMAP-Rule" id="MF_00165"/>
    </source>
</evidence>
<dbReference type="GO" id="GO:0005829">
    <property type="term" value="C:cytosol"/>
    <property type="evidence" value="ECO:0007669"/>
    <property type="project" value="TreeGrafter"/>
</dbReference>
<evidence type="ECO:0000259" key="12">
    <source>
        <dbReference type="Pfam" id="PF02223"/>
    </source>
</evidence>
<comment type="catalytic activity">
    <reaction evidence="9 11">
        <text>dTMP + ATP = dTDP + ADP</text>
        <dbReference type="Rhea" id="RHEA:13517"/>
        <dbReference type="ChEBI" id="CHEBI:30616"/>
        <dbReference type="ChEBI" id="CHEBI:58369"/>
        <dbReference type="ChEBI" id="CHEBI:63528"/>
        <dbReference type="ChEBI" id="CHEBI:456216"/>
        <dbReference type="EC" id="2.7.4.9"/>
    </reaction>
</comment>
<keyword evidence="7 11" id="KW-0418">Kinase</keyword>
<dbReference type="HAMAP" id="MF_00165">
    <property type="entry name" value="Thymidylate_kinase"/>
    <property type="match status" value="1"/>
</dbReference>
<gene>
    <name evidence="11" type="primary">tmk</name>
    <name evidence="13" type="ORF">DP120_18065</name>
</gene>
<evidence type="ECO:0000256" key="6">
    <source>
        <dbReference type="ARBA" id="ARBA00022741"/>
    </source>
</evidence>
<comment type="function">
    <text evidence="10 11">Phosphorylation of dTMP to form dTDP in both de novo and salvage pathways of dTTP synthesis.</text>
</comment>
<dbReference type="PANTHER" id="PTHR10344:SF4">
    <property type="entry name" value="UMP-CMP KINASE 2, MITOCHONDRIAL"/>
    <property type="match status" value="1"/>
</dbReference>
<dbReference type="PROSITE" id="PS01331">
    <property type="entry name" value="THYMIDYLATE_KINASE"/>
    <property type="match status" value="1"/>
</dbReference>
<comment type="similarity">
    <text evidence="1 11">Belongs to the thymidylate kinase family.</text>
</comment>
<dbReference type="CDD" id="cd01672">
    <property type="entry name" value="TMPK"/>
    <property type="match status" value="1"/>
</dbReference>
<dbReference type="InterPro" id="IPR039430">
    <property type="entry name" value="Thymidylate_kin-like_dom"/>
</dbReference>
<dbReference type="Proteomes" id="UP000251002">
    <property type="component" value="Unassembled WGS sequence"/>
</dbReference>
<keyword evidence="8 11" id="KW-0067">ATP-binding</keyword>
<accession>A0A365KIG2</accession>
<feature type="domain" description="Thymidylate kinase-like" evidence="12">
    <location>
        <begin position="10"/>
        <end position="200"/>
    </location>
</feature>
<dbReference type="GO" id="GO:0006235">
    <property type="term" value="P:dTTP biosynthetic process"/>
    <property type="evidence" value="ECO:0007669"/>
    <property type="project" value="UniProtKB-UniRule"/>
</dbReference>
<keyword evidence="4 11" id="KW-0808">Transferase</keyword>
<evidence type="ECO:0000256" key="8">
    <source>
        <dbReference type="ARBA" id="ARBA00022840"/>
    </source>
</evidence>
<dbReference type="SUPFAM" id="SSF52540">
    <property type="entry name" value="P-loop containing nucleoside triphosphate hydrolases"/>
    <property type="match status" value="1"/>
</dbReference>
<proteinExistence type="inferred from homology"/>
<dbReference type="GO" id="GO:0004798">
    <property type="term" value="F:dTMP kinase activity"/>
    <property type="evidence" value="ECO:0007669"/>
    <property type="project" value="UniProtKB-UniRule"/>
</dbReference>
<dbReference type="Pfam" id="PF02223">
    <property type="entry name" value="Thymidylate_kin"/>
    <property type="match status" value="1"/>
</dbReference>
<dbReference type="AlphaFoldDB" id="A0A365KIG2"/>
<dbReference type="EC" id="2.7.4.9" evidence="2 11"/>
<dbReference type="GO" id="GO:0006233">
    <property type="term" value="P:dTDP biosynthetic process"/>
    <property type="evidence" value="ECO:0007669"/>
    <property type="project" value="InterPro"/>
</dbReference>
<dbReference type="GO" id="GO:0005524">
    <property type="term" value="F:ATP binding"/>
    <property type="evidence" value="ECO:0007669"/>
    <property type="project" value="UniProtKB-UniRule"/>
</dbReference>
<protein>
    <recommendedName>
        <fullName evidence="3 11">Thymidylate kinase</fullName>
        <ecNumber evidence="2 11">2.7.4.9</ecNumber>
    </recommendedName>
    <alternativeName>
        <fullName evidence="11">dTMP kinase</fullName>
    </alternativeName>
</protein>
<keyword evidence="6 11" id="KW-0547">Nucleotide-binding</keyword>
<keyword evidence="5 11" id="KW-0545">Nucleotide biosynthesis</keyword>
<name>A0A365KIG2_9BACL</name>
<reference evidence="13 14" key="1">
    <citation type="submission" date="2018-06" db="EMBL/GenBank/DDBJ databases">
        <title>The draft genome sequences of strains SCU63 and S1.</title>
        <authorList>
            <person name="Gan L."/>
        </authorList>
    </citation>
    <scope>NUCLEOTIDE SEQUENCE [LARGE SCALE GENOMIC DNA]</scope>
    <source>
        <strain evidence="13 14">SCU63</strain>
    </source>
</reference>
<dbReference type="InterPro" id="IPR018095">
    <property type="entry name" value="Thymidylate_kin_CS"/>
</dbReference>